<reference evidence="5 6" key="1">
    <citation type="submission" date="2016-10" db="EMBL/GenBank/DDBJ databases">
        <authorList>
            <person name="de Groot N.N."/>
        </authorList>
    </citation>
    <scope>NUCLEOTIDE SEQUENCE [LARGE SCALE GENOMIC DNA]</scope>
    <source>
        <strain evidence="5 6">DSM 22489</strain>
    </source>
</reference>
<dbReference type="PROSITE" id="PS50887">
    <property type="entry name" value="GGDEF"/>
    <property type="match status" value="1"/>
</dbReference>
<dbReference type="NCBIfam" id="TIGR00254">
    <property type="entry name" value="GGDEF"/>
    <property type="match status" value="1"/>
</dbReference>
<dbReference type="AlphaFoldDB" id="A0A1H5S790"/>
<dbReference type="InterPro" id="IPR043128">
    <property type="entry name" value="Rev_trsase/Diguanyl_cyclase"/>
</dbReference>
<proteinExistence type="predicted"/>
<dbReference type="InterPro" id="IPR029787">
    <property type="entry name" value="Nucleotide_cyclase"/>
</dbReference>
<keyword evidence="6" id="KW-1185">Reference proteome</keyword>
<gene>
    <name evidence="5" type="ORF">SAMN05421819_0094</name>
</gene>
<dbReference type="GO" id="GO:0052621">
    <property type="term" value="F:diguanylate cyclase activity"/>
    <property type="evidence" value="ECO:0007669"/>
    <property type="project" value="UniProtKB-EC"/>
</dbReference>
<dbReference type="SUPFAM" id="SSF55073">
    <property type="entry name" value="Nucleotide cyclase"/>
    <property type="match status" value="1"/>
</dbReference>
<organism evidence="5 6">
    <name type="scientific">Bryocella elongata</name>
    <dbReference type="NCBI Taxonomy" id="863522"/>
    <lineage>
        <taxon>Bacteria</taxon>
        <taxon>Pseudomonadati</taxon>
        <taxon>Acidobacteriota</taxon>
        <taxon>Terriglobia</taxon>
        <taxon>Terriglobales</taxon>
        <taxon>Acidobacteriaceae</taxon>
        <taxon>Bryocella</taxon>
    </lineage>
</organism>
<dbReference type="EMBL" id="FNVA01000001">
    <property type="protein sequence ID" value="SEF46274.1"/>
    <property type="molecule type" value="Genomic_DNA"/>
</dbReference>
<dbReference type="PANTHER" id="PTHR45138:SF9">
    <property type="entry name" value="DIGUANYLATE CYCLASE DGCM-RELATED"/>
    <property type="match status" value="1"/>
</dbReference>
<dbReference type="PANTHER" id="PTHR45138">
    <property type="entry name" value="REGULATORY COMPONENTS OF SENSORY TRANSDUCTION SYSTEM"/>
    <property type="match status" value="1"/>
</dbReference>
<evidence type="ECO:0000256" key="3">
    <source>
        <dbReference type="SAM" id="Phobius"/>
    </source>
</evidence>
<feature type="transmembrane region" description="Helical" evidence="3">
    <location>
        <begin position="143"/>
        <end position="166"/>
    </location>
</feature>
<dbReference type="Proteomes" id="UP000236728">
    <property type="component" value="Unassembled WGS sequence"/>
</dbReference>
<feature type="transmembrane region" description="Helical" evidence="3">
    <location>
        <begin position="109"/>
        <end position="131"/>
    </location>
</feature>
<feature type="domain" description="GGDEF" evidence="4">
    <location>
        <begin position="241"/>
        <end position="372"/>
    </location>
</feature>
<evidence type="ECO:0000313" key="5">
    <source>
        <dbReference type="EMBL" id="SEF46274.1"/>
    </source>
</evidence>
<name>A0A1H5S790_9BACT</name>
<dbReference type="Gene3D" id="3.30.70.270">
    <property type="match status" value="1"/>
</dbReference>
<feature type="transmembrane region" description="Helical" evidence="3">
    <location>
        <begin position="29"/>
        <end position="47"/>
    </location>
</feature>
<evidence type="ECO:0000256" key="1">
    <source>
        <dbReference type="ARBA" id="ARBA00012528"/>
    </source>
</evidence>
<feature type="transmembrane region" description="Helical" evidence="3">
    <location>
        <begin position="54"/>
        <end position="73"/>
    </location>
</feature>
<dbReference type="CDD" id="cd01949">
    <property type="entry name" value="GGDEF"/>
    <property type="match status" value="1"/>
</dbReference>
<keyword evidence="3" id="KW-0472">Membrane</keyword>
<evidence type="ECO:0000313" key="6">
    <source>
        <dbReference type="Proteomes" id="UP000236728"/>
    </source>
</evidence>
<dbReference type="Pfam" id="PF00990">
    <property type="entry name" value="GGDEF"/>
    <property type="match status" value="1"/>
</dbReference>
<accession>A0A1H5S790</accession>
<feature type="transmembrane region" description="Helical" evidence="3">
    <location>
        <begin position="178"/>
        <end position="200"/>
    </location>
</feature>
<dbReference type="SMART" id="SM00267">
    <property type="entry name" value="GGDEF"/>
    <property type="match status" value="1"/>
</dbReference>
<evidence type="ECO:0000259" key="4">
    <source>
        <dbReference type="PROSITE" id="PS50887"/>
    </source>
</evidence>
<dbReference type="InterPro" id="IPR000160">
    <property type="entry name" value="GGDEF_dom"/>
</dbReference>
<dbReference type="FunFam" id="3.30.70.270:FF:000001">
    <property type="entry name" value="Diguanylate cyclase domain protein"/>
    <property type="match status" value="1"/>
</dbReference>
<keyword evidence="3" id="KW-1133">Transmembrane helix</keyword>
<dbReference type="EC" id="2.7.7.65" evidence="1"/>
<evidence type="ECO:0000256" key="2">
    <source>
        <dbReference type="ARBA" id="ARBA00034247"/>
    </source>
</evidence>
<comment type="catalytic activity">
    <reaction evidence="2">
        <text>2 GTP = 3',3'-c-di-GMP + 2 diphosphate</text>
        <dbReference type="Rhea" id="RHEA:24898"/>
        <dbReference type="ChEBI" id="CHEBI:33019"/>
        <dbReference type="ChEBI" id="CHEBI:37565"/>
        <dbReference type="ChEBI" id="CHEBI:58805"/>
        <dbReference type="EC" id="2.7.7.65"/>
    </reaction>
</comment>
<sequence>MGNDVVVCLLLTLVMLLMAAHLRETTGLRYLGVSYLLMSCGLSVLLLRGAVPAVAAIVIQNGCFYAGILLQFAGTQALLGLRARLGPWIAMAVLSETALGFYHQPRHLALRIAIFSATCLVLRMPLLVSLWRNAGRGLVVKLLSGFTVFFMACEIARGVLTVVFGVSRELFKNNILQVSYFAVTLIAGCAIGFLSLVLAAQEATALSERRARRDMLTGALNRMGIEELLAAELSRCRRTHAALSVALLDIDDFKFFNDKDGHSAGDDVLRKIAGCISRNLRPYDACGRIGGDEFLVVFPASGSLEAEVICNRILEAVGHLPSYPNVGRAPTVSIGFTQIDEHDTVEELMNRADEALYAAKRLGKNCAQVKLAPIGAQPSGVALHLSASA</sequence>
<protein>
    <recommendedName>
        <fullName evidence="1">diguanylate cyclase</fullName>
        <ecNumber evidence="1">2.7.7.65</ecNumber>
    </recommendedName>
</protein>
<dbReference type="InterPro" id="IPR050469">
    <property type="entry name" value="Diguanylate_Cyclase"/>
</dbReference>
<keyword evidence="3" id="KW-0812">Transmembrane</keyword>